<reference evidence="1 2" key="1">
    <citation type="journal article" date="2014" name="Mol. Plant">
        <title>Chromosome Scale Genome Assembly and Transcriptome Profiling of Nannochloropsis gaditana in Nitrogen Depletion.</title>
        <authorList>
            <person name="Corteggiani Carpinelli E."/>
            <person name="Telatin A."/>
            <person name="Vitulo N."/>
            <person name="Forcato C."/>
            <person name="D'Angelo M."/>
            <person name="Schiavon R."/>
            <person name="Vezzi A."/>
            <person name="Giacometti G.M."/>
            <person name="Morosinotto T."/>
            <person name="Valle G."/>
        </authorList>
    </citation>
    <scope>NUCLEOTIDE SEQUENCE [LARGE SCALE GENOMIC DNA]</scope>
    <source>
        <strain evidence="1 2">B-31</strain>
    </source>
</reference>
<organism evidence="1 2">
    <name type="scientific">Nannochloropsis gaditana</name>
    <dbReference type="NCBI Taxonomy" id="72520"/>
    <lineage>
        <taxon>Eukaryota</taxon>
        <taxon>Sar</taxon>
        <taxon>Stramenopiles</taxon>
        <taxon>Ochrophyta</taxon>
        <taxon>Eustigmatophyceae</taxon>
        <taxon>Eustigmatales</taxon>
        <taxon>Monodopsidaceae</taxon>
        <taxon>Nannochloropsis</taxon>
    </lineage>
</organism>
<dbReference type="Proteomes" id="UP000019335">
    <property type="component" value="Chromosome 6"/>
</dbReference>
<dbReference type="EMBL" id="AZIL01000462">
    <property type="protein sequence ID" value="EWM27421.1"/>
    <property type="molecule type" value="Genomic_DNA"/>
</dbReference>
<comment type="caution">
    <text evidence="1">The sequence shown here is derived from an EMBL/GenBank/DDBJ whole genome shotgun (WGS) entry which is preliminary data.</text>
</comment>
<sequence>MPHYHEGKHNDCPVTWPGDLYMFGKIPRYNHGQVLYQRRRWNVLPGHDLPRRSAYHASVSWRQRNDESRGLRSYFISPHYHGDYRQSTNLSYRISNVCGRREDLFAPGKVQSKVGATLQRIMTKCIMVIPQKRLLRRFRTITMMIKCRWQIAKSSSTLYAHNNYLNLPRREAGIVV</sequence>
<keyword evidence="2" id="KW-1185">Reference proteome</keyword>
<evidence type="ECO:0000313" key="1">
    <source>
        <dbReference type="EMBL" id="EWM27421.1"/>
    </source>
</evidence>
<dbReference type="AlphaFoldDB" id="W7U3H0"/>
<gene>
    <name evidence="1" type="ORF">Naga_100138g4</name>
</gene>
<proteinExistence type="predicted"/>
<name>W7U3H0_9STRA</name>
<protein>
    <submittedName>
        <fullName evidence="1">Uncharacterized protein</fullName>
    </submittedName>
</protein>
<accession>W7U3H0</accession>
<evidence type="ECO:0000313" key="2">
    <source>
        <dbReference type="Proteomes" id="UP000019335"/>
    </source>
</evidence>